<dbReference type="PROSITE" id="PS50011">
    <property type="entry name" value="PROTEIN_KINASE_DOM"/>
    <property type="match status" value="1"/>
</dbReference>
<evidence type="ECO:0000256" key="16">
    <source>
        <dbReference type="ARBA" id="ARBA00047899"/>
    </source>
</evidence>
<keyword evidence="8 18" id="KW-0547">Nucleotide-binding</keyword>
<dbReference type="PROSITE" id="PS50927">
    <property type="entry name" value="BULB_LECTIN"/>
    <property type="match status" value="1"/>
</dbReference>
<keyword evidence="4 18" id="KW-0808">Transferase</keyword>
<evidence type="ECO:0000313" key="24">
    <source>
        <dbReference type="Proteomes" id="UP000811246"/>
    </source>
</evidence>
<keyword evidence="7" id="KW-0430">Lectin</keyword>
<organism evidence="23 24">
    <name type="scientific">Carya illinoinensis</name>
    <name type="common">Pecan</name>
    <dbReference type="NCBI Taxonomy" id="32201"/>
    <lineage>
        <taxon>Eukaryota</taxon>
        <taxon>Viridiplantae</taxon>
        <taxon>Streptophyta</taxon>
        <taxon>Embryophyta</taxon>
        <taxon>Tracheophyta</taxon>
        <taxon>Spermatophyta</taxon>
        <taxon>Magnoliopsida</taxon>
        <taxon>eudicotyledons</taxon>
        <taxon>Gunneridae</taxon>
        <taxon>Pentapetalae</taxon>
        <taxon>rosids</taxon>
        <taxon>fabids</taxon>
        <taxon>Fagales</taxon>
        <taxon>Juglandaceae</taxon>
        <taxon>Carya</taxon>
    </lineage>
</organism>
<feature type="transmembrane region" description="Helical" evidence="19">
    <location>
        <begin position="399"/>
        <end position="422"/>
    </location>
</feature>
<feature type="signal peptide" evidence="20">
    <location>
        <begin position="1"/>
        <end position="30"/>
    </location>
</feature>
<name>A0A922FKW2_CARIL</name>
<evidence type="ECO:0000256" key="3">
    <source>
        <dbReference type="ARBA" id="ARBA00022527"/>
    </source>
</evidence>
<keyword evidence="14" id="KW-0675">Receptor</keyword>
<dbReference type="InterPro" id="IPR001480">
    <property type="entry name" value="Bulb-type_lectin_dom"/>
</dbReference>
<dbReference type="Pfam" id="PF01453">
    <property type="entry name" value="B_lectin"/>
    <property type="match status" value="1"/>
</dbReference>
<comment type="catalytic activity">
    <reaction evidence="16 18">
        <text>L-threonyl-[protein] + ATP = O-phospho-L-threonyl-[protein] + ADP + H(+)</text>
        <dbReference type="Rhea" id="RHEA:46608"/>
        <dbReference type="Rhea" id="RHEA-COMP:11060"/>
        <dbReference type="Rhea" id="RHEA-COMP:11605"/>
        <dbReference type="ChEBI" id="CHEBI:15378"/>
        <dbReference type="ChEBI" id="CHEBI:30013"/>
        <dbReference type="ChEBI" id="CHEBI:30616"/>
        <dbReference type="ChEBI" id="CHEBI:61977"/>
        <dbReference type="ChEBI" id="CHEBI:456216"/>
        <dbReference type="EC" id="2.7.11.1"/>
    </reaction>
</comment>
<dbReference type="Pfam" id="PF08276">
    <property type="entry name" value="PAN_2"/>
    <property type="match status" value="1"/>
</dbReference>
<dbReference type="EMBL" id="CM031827">
    <property type="protein sequence ID" value="KAG6722021.1"/>
    <property type="molecule type" value="Genomic_DNA"/>
</dbReference>
<evidence type="ECO:0000256" key="5">
    <source>
        <dbReference type="ARBA" id="ARBA00022692"/>
    </source>
</evidence>
<evidence type="ECO:0000256" key="15">
    <source>
        <dbReference type="ARBA" id="ARBA00023180"/>
    </source>
</evidence>
<feature type="domain" description="Protein kinase" evidence="21">
    <location>
        <begin position="472"/>
        <end position="748"/>
    </location>
</feature>
<dbReference type="AlphaFoldDB" id="A0A922FKW2"/>
<dbReference type="SMART" id="SM00108">
    <property type="entry name" value="B_lectin"/>
    <property type="match status" value="1"/>
</dbReference>
<keyword evidence="11 19" id="KW-1133">Transmembrane helix</keyword>
<keyword evidence="12 19" id="KW-0472">Membrane</keyword>
<gene>
    <name evidence="23" type="ORF">I3842_03G141100</name>
</gene>
<dbReference type="FunFam" id="1.10.510.10:FF:000060">
    <property type="entry name" value="G-type lectin S-receptor-like serine/threonine-protein kinase"/>
    <property type="match status" value="1"/>
</dbReference>
<dbReference type="CDD" id="cd00028">
    <property type="entry name" value="B_lectin"/>
    <property type="match status" value="1"/>
</dbReference>
<evidence type="ECO:0000313" key="23">
    <source>
        <dbReference type="EMBL" id="KAG6722021.1"/>
    </source>
</evidence>
<dbReference type="Pfam" id="PF07714">
    <property type="entry name" value="PK_Tyr_Ser-Thr"/>
    <property type="match status" value="1"/>
</dbReference>
<evidence type="ECO:0000256" key="10">
    <source>
        <dbReference type="ARBA" id="ARBA00022840"/>
    </source>
</evidence>
<dbReference type="PANTHER" id="PTHR27002">
    <property type="entry name" value="RECEPTOR-LIKE SERINE/THREONINE-PROTEIN KINASE SD1-8"/>
    <property type="match status" value="1"/>
</dbReference>
<feature type="domain" description="Bulb-type lectin" evidence="22">
    <location>
        <begin position="33"/>
        <end position="156"/>
    </location>
</feature>
<keyword evidence="15" id="KW-0325">Glycoprotein</keyword>
<evidence type="ECO:0000256" key="13">
    <source>
        <dbReference type="ARBA" id="ARBA00023157"/>
    </source>
</evidence>
<evidence type="ECO:0000256" key="8">
    <source>
        <dbReference type="ARBA" id="ARBA00022741"/>
    </source>
</evidence>
<evidence type="ECO:0000256" key="11">
    <source>
        <dbReference type="ARBA" id="ARBA00022989"/>
    </source>
</evidence>
<evidence type="ECO:0000256" key="20">
    <source>
        <dbReference type="SAM" id="SignalP"/>
    </source>
</evidence>
<evidence type="ECO:0000256" key="18">
    <source>
        <dbReference type="PIRNR" id="PIRNR000641"/>
    </source>
</evidence>
<feature type="chain" id="PRO_5037172683" description="Receptor-like serine/threonine-protein kinase" evidence="20">
    <location>
        <begin position="31"/>
        <end position="815"/>
    </location>
</feature>
<evidence type="ECO:0000256" key="7">
    <source>
        <dbReference type="ARBA" id="ARBA00022734"/>
    </source>
</evidence>
<dbReference type="InterPro" id="IPR003609">
    <property type="entry name" value="Pan_app"/>
</dbReference>
<keyword evidence="10 18" id="KW-0067">ATP-binding</keyword>
<dbReference type="SMART" id="SM00220">
    <property type="entry name" value="S_TKc"/>
    <property type="match status" value="1"/>
</dbReference>
<evidence type="ECO:0000256" key="14">
    <source>
        <dbReference type="ARBA" id="ARBA00023170"/>
    </source>
</evidence>
<evidence type="ECO:0000256" key="2">
    <source>
        <dbReference type="ARBA" id="ARBA00022475"/>
    </source>
</evidence>
<keyword evidence="3 18" id="KW-0723">Serine/threonine-protein kinase</keyword>
<keyword evidence="9 18" id="KW-0418">Kinase</keyword>
<evidence type="ECO:0000259" key="22">
    <source>
        <dbReference type="PROSITE" id="PS50927"/>
    </source>
</evidence>
<comment type="subcellular location">
    <subcellularLocation>
        <location evidence="1">Cell membrane</location>
        <topology evidence="1">Single-pass type I membrane protein</topology>
    </subcellularLocation>
</comment>
<accession>A0A922FKW2</accession>
<dbReference type="GO" id="GO:0030246">
    <property type="term" value="F:carbohydrate binding"/>
    <property type="evidence" value="ECO:0007669"/>
    <property type="project" value="UniProtKB-KW"/>
</dbReference>
<evidence type="ECO:0000256" key="12">
    <source>
        <dbReference type="ARBA" id="ARBA00023136"/>
    </source>
</evidence>
<dbReference type="InterPro" id="IPR024171">
    <property type="entry name" value="SRK-like_kinase"/>
</dbReference>
<keyword evidence="13" id="KW-1015">Disulfide bond</keyword>
<evidence type="ECO:0000256" key="17">
    <source>
        <dbReference type="ARBA" id="ARBA00048679"/>
    </source>
</evidence>
<evidence type="ECO:0000256" key="1">
    <source>
        <dbReference type="ARBA" id="ARBA00004251"/>
    </source>
</evidence>
<dbReference type="PROSITE" id="PS00108">
    <property type="entry name" value="PROTEIN_KINASE_ST"/>
    <property type="match status" value="1"/>
</dbReference>
<dbReference type="Proteomes" id="UP000811246">
    <property type="component" value="Chromosome 3"/>
</dbReference>
<sequence length="815" mass="91040">MASLKSLLPPEFLLFILSWWCLWGERLAHAQAKSTLKPGEALRYPDQLVSADGRFRLGFFTFSSPDVSDVGYLGIWYSDDAYNTKLWVANRDRPISVSTGNLTMEADGQLRIVNSGGSPIPLNSKQTAPNSTATLDNSGNFIVKDLNPDGSTKRILWESFDYPTDTLLPGMKLGINNITGKEWKLTSWLSEQVAAPGGFSLEWSPANGTRQLVMRHRGNMYWLSGVGSESDFQNLGYKMTLDNVYYNFSYIFNENESYFSYSVPNGRISRLVLSSDGMLTDNPKPIYVTRGMCFGYSLEPGCVQQNSPACRTSSQKFEQRSVQFLGPRASQWDDNSNTSIGDCWTKCWSNCSCVGFDSYSGNGTGCLFHESGQFVEENTGINAQNIYVLITPKTPAKKWWIWIIVAVVAALAAVILGCLCFLRKKKLRRDQESNQEVALLFEDTKEASNDGKKGHDVKVFSFPSIVAATENFSTENKLGQGGFGPVYKGKLPEGQEIAVKRLSRSSGQGLVEFKNELILIAKLQHMNLVRLLGCCVEGDEKMLIYEYMPNKSLDFFLFDPKKRGLLDWKQRRNIIEGIAQGLLYLHRYSRLRIIHRDLKASNILLDNDMNPKISDFGMARVFGRNAADAITQRVVGTYGYMSPEYAMGGNFSEKSDVYSFGVLMLEIVSGQKSSGIYNPEHHLSLVGYAWELWREGKGLELMDSSLVESHSEHQILRCIHVGLLCAQEFAVDRPTMSDVISMLSNESLPLPIPKQAAFSTQRQLTEAGLLGGEKESIPASATITISEMDPRRGFKPARISLRHSNLLKKMKGNVI</sequence>
<dbReference type="PIRSF" id="PIRSF000641">
    <property type="entry name" value="SRK"/>
    <property type="match status" value="1"/>
</dbReference>
<evidence type="ECO:0000256" key="6">
    <source>
        <dbReference type="ARBA" id="ARBA00022729"/>
    </source>
</evidence>
<dbReference type="GO" id="GO:0005886">
    <property type="term" value="C:plasma membrane"/>
    <property type="evidence" value="ECO:0007669"/>
    <property type="project" value="UniProtKB-SubCell"/>
</dbReference>
<dbReference type="CDD" id="cd14066">
    <property type="entry name" value="STKc_IRAK"/>
    <property type="match status" value="1"/>
</dbReference>
<reference evidence="23" key="1">
    <citation type="submission" date="2021-01" db="EMBL/GenBank/DDBJ databases">
        <authorList>
            <person name="Lovell J.T."/>
            <person name="Bentley N."/>
            <person name="Bhattarai G."/>
            <person name="Jenkins J.W."/>
            <person name="Sreedasyam A."/>
            <person name="Alarcon Y."/>
            <person name="Bock C."/>
            <person name="Boston L."/>
            <person name="Carlson J."/>
            <person name="Cervantes K."/>
            <person name="Clermont K."/>
            <person name="Krom N."/>
            <person name="Kubenka K."/>
            <person name="Mamidi S."/>
            <person name="Mattison C."/>
            <person name="Monteros M."/>
            <person name="Pisani C."/>
            <person name="Plott C."/>
            <person name="Rajasekar S."/>
            <person name="Rhein H.S."/>
            <person name="Rohla C."/>
            <person name="Song M."/>
            <person name="Hilaire R.S."/>
            <person name="Shu S."/>
            <person name="Wells L."/>
            <person name="Wang X."/>
            <person name="Webber J."/>
            <person name="Heerema R.J."/>
            <person name="Klein P."/>
            <person name="Conner P."/>
            <person name="Grauke L."/>
            <person name="Grimwood J."/>
            <person name="Schmutz J."/>
            <person name="Randall J.J."/>
        </authorList>
    </citation>
    <scope>NUCLEOTIDE SEQUENCE</scope>
    <source>
        <tissue evidence="23">Leaf</tissue>
    </source>
</reference>
<keyword evidence="2" id="KW-1003">Cell membrane</keyword>
<keyword evidence="5 19" id="KW-0812">Transmembrane</keyword>
<dbReference type="EC" id="2.7.11.1" evidence="18"/>
<dbReference type="GO" id="GO:0004674">
    <property type="term" value="F:protein serine/threonine kinase activity"/>
    <property type="evidence" value="ECO:0007669"/>
    <property type="project" value="UniProtKB-KW"/>
</dbReference>
<dbReference type="GO" id="GO:0005524">
    <property type="term" value="F:ATP binding"/>
    <property type="evidence" value="ECO:0007669"/>
    <property type="project" value="UniProtKB-KW"/>
</dbReference>
<evidence type="ECO:0000256" key="19">
    <source>
        <dbReference type="SAM" id="Phobius"/>
    </source>
</evidence>
<comment type="similarity">
    <text evidence="18">Belongs to the protein kinase superfamily. Ser/Thr protein kinase family.</text>
</comment>
<comment type="catalytic activity">
    <reaction evidence="17 18">
        <text>L-seryl-[protein] + ATP = O-phospho-L-seryl-[protein] + ADP + H(+)</text>
        <dbReference type="Rhea" id="RHEA:17989"/>
        <dbReference type="Rhea" id="RHEA-COMP:9863"/>
        <dbReference type="Rhea" id="RHEA-COMP:11604"/>
        <dbReference type="ChEBI" id="CHEBI:15378"/>
        <dbReference type="ChEBI" id="CHEBI:29999"/>
        <dbReference type="ChEBI" id="CHEBI:30616"/>
        <dbReference type="ChEBI" id="CHEBI:83421"/>
        <dbReference type="ChEBI" id="CHEBI:456216"/>
        <dbReference type="EC" id="2.7.11.1"/>
    </reaction>
</comment>
<dbReference type="InterPro" id="IPR001245">
    <property type="entry name" value="Ser-Thr/Tyr_kinase_cat_dom"/>
</dbReference>
<dbReference type="InterPro" id="IPR000719">
    <property type="entry name" value="Prot_kinase_dom"/>
</dbReference>
<comment type="caution">
    <text evidence="23">The sequence shown here is derived from an EMBL/GenBank/DDBJ whole genome shotgun (WGS) entry which is preliminary data.</text>
</comment>
<dbReference type="InterPro" id="IPR008271">
    <property type="entry name" value="Ser/Thr_kinase_AS"/>
</dbReference>
<evidence type="ECO:0000256" key="4">
    <source>
        <dbReference type="ARBA" id="ARBA00022679"/>
    </source>
</evidence>
<evidence type="ECO:0000256" key="9">
    <source>
        <dbReference type="ARBA" id="ARBA00022777"/>
    </source>
</evidence>
<evidence type="ECO:0000259" key="21">
    <source>
        <dbReference type="PROSITE" id="PS50011"/>
    </source>
</evidence>
<protein>
    <recommendedName>
        <fullName evidence="18">Receptor-like serine/threonine-protein kinase</fullName>
        <ecNumber evidence="18">2.7.11.1</ecNumber>
    </recommendedName>
</protein>
<dbReference type="PANTHER" id="PTHR27002:SF926">
    <property type="entry name" value="OS07G0535800 PROTEIN"/>
    <property type="match status" value="1"/>
</dbReference>
<dbReference type="FunFam" id="3.30.200.20:FF:000330">
    <property type="entry name" value="G-type lectin S-receptor-like serine/threonine-protein kinase At4g03230"/>
    <property type="match status" value="1"/>
</dbReference>
<keyword evidence="6 20" id="KW-0732">Signal</keyword>
<proteinExistence type="inferred from homology"/>